<sequence>MAFSGKEIPSIQRGCKVPTLSKCTSCCSLYHCPFCSTSFYKPSKKCKVQTHLQLHFSRAVVHDDYTIHRCGLGCQTKLHYHCVYCSLIVFRRDNFVDHLTRCQEDPASINTLRNGTFSRLSVSYSGQFKAQIRPVQLMNMLMMQVYCTPQTKELESMIRYTLNKKTIPAVLPEHLRLPSFSSTYPTSLIPDEMFCHRCAGNVPLSDPLLITSKANIFTNTRIIHGNYFWDLCL</sequence>
<dbReference type="PANTHER" id="PTHR17609">
    <property type="entry name" value="HMG DOMAIN-CONTAINING PROTEIN 3"/>
    <property type="match status" value="1"/>
</dbReference>
<evidence type="ECO:0000313" key="1">
    <source>
        <dbReference type="EMBL" id="KAI7811593.1"/>
    </source>
</evidence>
<reference evidence="1" key="1">
    <citation type="submission" date="2021-02" db="EMBL/GenBank/DDBJ databases">
        <title>Comparative genomics reveals that relaxation of natural selection precedes convergent phenotypic evolution of cavefish.</title>
        <authorList>
            <person name="Peng Z."/>
        </authorList>
    </citation>
    <scope>NUCLEOTIDE SEQUENCE</scope>
    <source>
        <tissue evidence="1">Muscle</tissue>
    </source>
</reference>
<keyword evidence="2" id="KW-1185">Reference proteome</keyword>
<dbReference type="EMBL" id="JAFHDT010000003">
    <property type="protein sequence ID" value="KAI7811593.1"/>
    <property type="molecule type" value="Genomic_DNA"/>
</dbReference>
<name>A0A9W7X0N3_TRIRA</name>
<evidence type="ECO:0000313" key="2">
    <source>
        <dbReference type="Proteomes" id="UP001059041"/>
    </source>
</evidence>
<organism evidence="1 2">
    <name type="scientific">Triplophysa rosa</name>
    <name type="common">Cave loach</name>
    <dbReference type="NCBI Taxonomy" id="992332"/>
    <lineage>
        <taxon>Eukaryota</taxon>
        <taxon>Metazoa</taxon>
        <taxon>Chordata</taxon>
        <taxon>Craniata</taxon>
        <taxon>Vertebrata</taxon>
        <taxon>Euteleostomi</taxon>
        <taxon>Actinopterygii</taxon>
        <taxon>Neopterygii</taxon>
        <taxon>Teleostei</taxon>
        <taxon>Ostariophysi</taxon>
        <taxon>Cypriniformes</taxon>
        <taxon>Nemacheilidae</taxon>
        <taxon>Triplophysa</taxon>
    </lineage>
</organism>
<gene>
    <name evidence="1" type="ORF">IRJ41_002636</name>
</gene>
<dbReference type="InterPro" id="IPR039598">
    <property type="entry name" value="HMGXB3"/>
</dbReference>
<dbReference type="Proteomes" id="UP001059041">
    <property type="component" value="Linkage Group LG3"/>
</dbReference>
<protein>
    <submittedName>
        <fullName evidence="1">Uncharacterized protein</fullName>
    </submittedName>
</protein>
<proteinExistence type="predicted"/>
<comment type="caution">
    <text evidence="1">The sequence shown here is derived from an EMBL/GenBank/DDBJ whole genome shotgun (WGS) entry which is preliminary data.</text>
</comment>
<accession>A0A9W7X0N3</accession>
<dbReference type="PANTHER" id="PTHR17609:SF3">
    <property type="entry name" value="SAP DOMAIN-CONTAINING PROTEIN"/>
    <property type="match status" value="1"/>
</dbReference>
<dbReference type="AlphaFoldDB" id="A0A9W7X0N3"/>